<dbReference type="AlphaFoldDB" id="A0A6P1CR38"/>
<reference evidence="1 2" key="1">
    <citation type="submission" date="2020-01" db="EMBL/GenBank/DDBJ databases">
        <title>Genetics and antimicrobial susceptibilities of Nocardia species isolated from the soil; a comparison with species isolated from humans.</title>
        <authorList>
            <person name="Carrasco G."/>
            <person name="Monzon S."/>
            <person name="Sansegundo M."/>
            <person name="Garcia E."/>
            <person name="Garrido N."/>
            <person name="Medina M.J."/>
            <person name="Villalon P."/>
            <person name="Ramirez-Arocha A.C."/>
            <person name="Jimenez P."/>
            <person name="Cuesta I."/>
            <person name="Valdezate S."/>
        </authorList>
    </citation>
    <scope>NUCLEOTIDE SEQUENCE [LARGE SCALE GENOMIC DNA]</scope>
    <source>
        <strain evidence="1 2">CNM20110626</strain>
    </source>
</reference>
<evidence type="ECO:0000313" key="2">
    <source>
        <dbReference type="Proteomes" id="UP000471166"/>
    </source>
</evidence>
<dbReference type="EMBL" id="JAAGVB010000036">
    <property type="protein sequence ID" value="NEW35030.1"/>
    <property type="molecule type" value="Genomic_DNA"/>
</dbReference>
<dbReference type="Proteomes" id="UP000471166">
    <property type="component" value="Unassembled WGS sequence"/>
</dbReference>
<name>A0A6P1CR38_9NOCA</name>
<evidence type="ECO:0000313" key="1">
    <source>
        <dbReference type="EMBL" id="NEW35030.1"/>
    </source>
</evidence>
<sequence length="181" mass="20442">MVEPLESPEQVRRYLADALGTAREFWGLECRHGWVCQSVLTDEELASGEGLGLGNYVVNKQTGVITAHSSLAPETIGEQYDEAITTGGRVQGYQVYPPMWRVEIERVWETPEEIEYRVRAQSQTQPPAEPPAERQLVINKATLRTRTNTRAIHVSVRHAQAWAEARSRRDGTWPQNGAFEI</sequence>
<gene>
    <name evidence="1" type="ORF">GV791_21050</name>
</gene>
<comment type="caution">
    <text evidence="1">The sequence shown here is derived from an EMBL/GenBank/DDBJ whole genome shotgun (WGS) entry which is preliminary data.</text>
</comment>
<dbReference type="RefSeq" id="WP_163846108.1">
    <property type="nucleotide sequence ID" value="NZ_AP026979.1"/>
</dbReference>
<protein>
    <submittedName>
        <fullName evidence="1">Uncharacterized protein</fullName>
    </submittedName>
</protein>
<organism evidence="1 2">
    <name type="scientific">Nocardia cyriacigeorgica</name>
    <dbReference type="NCBI Taxonomy" id="135487"/>
    <lineage>
        <taxon>Bacteria</taxon>
        <taxon>Bacillati</taxon>
        <taxon>Actinomycetota</taxon>
        <taxon>Actinomycetes</taxon>
        <taxon>Mycobacteriales</taxon>
        <taxon>Nocardiaceae</taxon>
        <taxon>Nocardia</taxon>
    </lineage>
</organism>
<accession>A0A6P1CR38</accession>
<proteinExistence type="predicted"/>